<proteinExistence type="predicted"/>
<dbReference type="GeneID" id="81124277"/>
<name>A0ABD5WEE8_9EURY</name>
<dbReference type="EMBL" id="JBHTAH010000006">
    <property type="protein sequence ID" value="MFC7069850.1"/>
    <property type="molecule type" value="Genomic_DNA"/>
</dbReference>
<evidence type="ECO:0000313" key="2">
    <source>
        <dbReference type="Proteomes" id="UP001596461"/>
    </source>
</evidence>
<dbReference type="Proteomes" id="UP001596461">
    <property type="component" value="Unassembled WGS sequence"/>
</dbReference>
<dbReference type="RefSeq" id="WP_276237760.1">
    <property type="nucleotide sequence ID" value="NZ_CP126154.1"/>
</dbReference>
<dbReference type="SUPFAM" id="SSF54637">
    <property type="entry name" value="Thioesterase/thiol ester dehydrase-isomerase"/>
    <property type="match status" value="1"/>
</dbReference>
<protein>
    <submittedName>
        <fullName evidence="1">DUF4442 domain-containing protein</fullName>
    </submittedName>
</protein>
<comment type="caution">
    <text evidence="1">The sequence shown here is derived from an EMBL/GenBank/DDBJ whole genome shotgun (WGS) entry which is preliminary data.</text>
</comment>
<gene>
    <name evidence="1" type="ORF">ACFQL9_09375</name>
</gene>
<sequence>MTRLDRLRAWLFRLAFSYYPSFWSTGATLTDLAPDFSHAAVELPLTWRTRNGMGTLFGGSMYGAVDPVYVVLLQRRLGDAFTVWDKAAEIRFLKPGRSTLYAEFDVPDAEVRDIEASLAPGESCDRVYDVALVDDDGVVHAEVEKTVYVRRDA</sequence>
<dbReference type="AlphaFoldDB" id="A0ABD5WEE8"/>
<dbReference type="InterPro" id="IPR029069">
    <property type="entry name" value="HotDog_dom_sf"/>
</dbReference>
<dbReference type="Gene3D" id="3.10.129.10">
    <property type="entry name" value="Hotdog Thioesterase"/>
    <property type="match status" value="1"/>
</dbReference>
<organism evidence="1 2">
    <name type="scientific">Halobaculum lipolyticum</name>
    <dbReference type="NCBI Taxonomy" id="3032001"/>
    <lineage>
        <taxon>Archaea</taxon>
        <taxon>Methanobacteriati</taxon>
        <taxon>Methanobacteriota</taxon>
        <taxon>Stenosarchaea group</taxon>
        <taxon>Halobacteria</taxon>
        <taxon>Halobacteriales</taxon>
        <taxon>Haloferacaceae</taxon>
        <taxon>Halobaculum</taxon>
    </lineage>
</organism>
<keyword evidence="2" id="KW-1185">Reference proteome</keyword>
<reference evidence="1 2" key="1">
    <citation type="journal article" date="2019" name="Int. J. Syst. Evol. Microbiol.">
        <title>The Global Catalogue of Microorganisms (GCM) 10K type strain sequencing project: providing services to taxonomists for standard genome sequencing and annotation.</title>
        <authorList>
            <consortium name="The Broad Institute Genomics Platform"/>
            <consortium name="The Broad Institute Genome Sequencing Center for Infectious Disease"/>
            <person name="Wu L."/>
            <person name="Ma J."/>
        </authorList>
    </citation>
    <scope>NUCLEOTIDE SEQUENCE [LARGE SCALE GENOMIC DNA]</scope>
    <source>
        <strain evidence="1 2">DT31</strain>
    </source>
</reference>
<accession>A0ABD5WEE8</accession>
<evidence type="ECO:0000313" key="1">
    <source>
        <dbReference type="EMBL" id="MFC7069850.1"/>
    </source>
</evidence>
<dbReference type="Pfam" id="PF14539">
    <property type="entry name" value="DUF4442"/>
    <property type="match status" value="1"/>
</dbReference>
<dbReference type="InterPro" id="IPR027961">
    <property type="entry name" value="DUF4442"/>
</dbReference>